<keyword evidence="1" id="KW-0479">Metal-binding</keyword>
<dbReference type="GO" id="GO:0005739">
    <property type="term" value="C:mitochondrion"/>
    <property type="evidence" value="ECO:0007669"/>
    <property type="project" value="TreeGrafter"/>
</dbReference>
<organism evidence="4 5">
    <name type="scientific">Patella caerulea</name>
    <name type="common">Rayed Mediterranean limpet</name>
    <dbReference type="NCBI Taxonomy" id="87958"/>
    <lineage>
        <taxon>Eukaryota</taxon>
        <taxon>Metazoa</taxon>
        <taxon>Spiralia</taxon>
        <taxon>Lophotrochozoa</taxon>
        <taxon>Mollusca</taxon>
        <taxon>Gastropoda</taxon>
        <taxon>Patellogastropoda</taxon>
        <taxon>Patelloidea</taxon>
        <taxon>Patellidae</taxon>
        <taxon>Patella</taxon>
    </lineage>
</organism>
<dbReference type="EMBL" id="JAZGQO010000009">
    <property type="protein sequence ID" value="KAK6177855.1"/>
    <property type="molecule type" value="Genomic_DNA"/>
</dbReference>
<keyword evidence="3" id="KW-0408">Iron</keyword>
<evidence type="ECO:0008006" key="6">
    <source>
        <dbReference type="Google" id="ProtNLM"/>
    </source>
</evidence>
<evidence type="ECO:0000256" key="3">
    <source>
        <dbReference type="ARBA" id="ARBA00023004"/>
    </source>
</evidence>
<reference evidence="4 5" key="1">
    <citation type="submission" date="2024-01" db="EMBL/GenBank/DDBJ databases">
        <title>The genome of the rayed Mediterranean limpet Patella caerulea (Linnaeus, 1758).</title>
        <authorList>
            <person name="Anh-Thu Weber A."/>
            <person name="Halstead-Nussloch G."/>
        </authorList>
    </citation>
    <scope>NUCLEOTIDE SEQUENCE [LARGE SCALE GENOMIC DNA]</scope>
    <source>
        <strain evidence="4">AATW-2023a</strain>
        <tissue evidence="4">Whole specimen</tissue>
    </source>
</reference>
<evidence type="ECO:0000256" key="2">
    <source>
        <dbReference type="ARBA" id="ARBA00023002"/>
    </source>
</evidence>
<dbReference type="CDD" id="cd20289">
    <property type="entry name" value="cupin_ADO"/>
    <property type="match status" value="1"/>
</dbReference>
<protein>
    <recommendedName>
        <fullName evidence="6">2-aminoethanethiol dioxygenase</fullName>
    </recommendedName>
</protein>
<proteinExistence type="predicted"/>
<dbReference type="InterPro" id="IPR014710">
    <property type="entry name" value="RmlC-like_jellyroll"/>
</dbReference>
<name>A0AAN8PVZ3_PATCE</name>
<dbReference type="PANTHER" id="PTHR22966:SF61">
    <property type="entry name" value="2-AMINOETHANETHIOL DIOXYGENASE"/>
    <property type="match status" value="1"/>
</dbReference>
<evidence type="ECO:0000313" key="4">
    <source>
        <dbReference type="EMBL" id="KAK6177855.1"/>
    </source>
</evidence>
<sequence length="246" mass="27923">MAAPIQKLASFARNVFSRMNSDVNFHDKLKHLRTMINGISAKDVGFDIEDLKKSETYGRDEVAPVTYVHLWEDETFSMGIFVVKPGGRLPLHDHPGMYGFCKVIHGEMMVRSFNVIKNSEQTEMPYEIKSKLKLWQMPQTKQVKLNTESVVTGNDECCVLNPAIGNIHEIKPVNGTTAFLDILAPPYDHQQMGSRECHYYEDLSCGSGDLRWLSLINQPTDFWCDALEYEGPKIDLPPLSPKSSRK</sequence>
<keyword evidence="2" id="KW-0560">Oxidoreductase</keyword>
<dbReference type="PANTHER" id="PTHR22966">
    <property type="entry name" value="2-AMINOETHANETHIOL DIOXYGENASE"/>
    <property type="match status" value="1"/>
</dbReference>
<evidence type="ECO:0000256" key="1">
    <source>
        <dbReference type="ARBA" id="ARBA00022723"/>
    </source>
</evidence>
<dbReference type="InterPro" id="IPR012864">
    <property type="entry name" value="PCO/ADO"/>
</dbReference>
<comment type="caution">
    <text evidence="4">The sequence shown here is derived from an EMBL/GenBank/DDBJ whole genome shotgun (WGS) entry which is preliminary data.</text>
</comment>
<dbReference type="GO" id="GO:0016702">
    <property type="term" value="F:oxidoreductase activity, acting on single donors with incorporation of molecular oxygen, incorporation of two atoms of oxygen"/>
    <property type="evidence" value="ECO:0007669"/>
    <property type="project" value="InterPro"/>
</dbReference>
<dbReference type="Pfam" id="PF07847">
    <property type="entry name" value="PCO_ADO"/>
    <property type="match status" value="1"/>
</dbReference>
<dbReference type="Gene3D" id="2.60.120.10">
    <property type="entry name" value="Jelly Rolls"/>
    <property type="match status" value="1"/>
</dbReference>
<dbReference type="Proteomes" id="UP001347796">
    <property type="component" value="Unassembled WGS sequence"/>
</dbReference>
<dbReference type="GO" id="GO:0046872">
    <property type="term" value="F:metal ion binding"/>
    <property type="evidence" value="ECO:0007669"/>
    <property type="project" value="UniProtKB-KW"/>
</dbReference>
<dbReference type="SUPFAM" id="SSF51182">
    <property type="entry name" value="RmlC-like cupins"/>
    <property type="match status" value="1"/>
</dbReference>
<gene>
    <name evidence="4" type="ORF">SNE40_012737</name>
</gene>
<accession>A0AAN8PVZ3</accession>
<dbReference type="InterPro" id="IPR011051">
    <property type="entry name" value="RmlC_Cupin_sf"/>
</dbReference>
<dbReference type="AlphaFoldDB" id="A0AAN8PVZ3"/>
<evidence type="ECO:0000313" key="5">
    <source>
        <dbReference type="Proteomes" id="UP001347796"/>
    </source>
</evidence>
<keyword evidence="5" id="KW-1185">Reference proteome</keyword>